<dbReference type="SUPFAM" id="SSF55469">
    <property type="entry name" value="FMN-dependent nitroreductase-like"/>
    <property type="match status" value="2"/>
</dbReference>
<protein>
    <submittedName>
        <fullName evidence="2">Nitroreductase</fullName>
    </submittedName>
</protein>
<accession>A0A1M7TZ26</accession>
<evidence type="ECO:0000313" key="2">
    <source>
        <dbReference type="EMBL" id="SHN75969.1"/>
    </source>
</evidence>
<dbReference type="Proteomes" id="UP000184440">
    <property type="component" value="Unassembled WGS sequence"/>
</dbReference>
<evidence type="ECO:0000256" key="1">
    <source>
        <dbReference type="SAM" id="MobiDB-lite"/>
    </source>
</evidence>
<dbReference type="STRING" id="134849.SAMN05443668_107426"/>
<organism evidence="2 3">
    <name type="scientific">Cryptosporangium aurantiacum</name>
    <dbReference type="NCBI Taxonomy" id="134849"/>
    <lineage>
        <taxon>Bacteria</taxon>
        <taxon>Bacillati</taxon>
        <taxon>Actinomycetota</taxon>
        <taxon>Actinomycetes</taxon>
        <taxon>Cryptosporangiales</taxon>
        <taxon>Cryptosporangiaceae</taxon>
        <taxon>Cryptosporangium</taxon>
    </lineage>
</organism>
<dbReference type="NCBIfam" id="NF047509">
    <property type="entry name" value="Rv3131_FMN_oxido"/>
    <property type="match status" value="1"/>
</dbReference>
<dbReference type="InterPro" id="IPR000415">
    <property type="entry name" value="Nitroreductase-like"/>
</dbReference>
<proteinExistence type="predicted"/>
<dbReference type="Gene3D" id="3.40.109.10">
    <property type="entry name" value="NADH Oxidase"/>
    <property type="match status" value="1"/>
</dbReference>
<dbReference type="PANTHER" id="PTHR23026">
    <property type="entry name" value="NADPH NITROREDUCTASE"/>
    <property type="match status" value="1"/>
</dbReference>
<dbReference type="AlphaFoldDB" id="A0A1M7TZ26"/>
<feature type="region of interest" description="Disordered" evidence="1">
    <location>
        <begin position="186"/>
        <end position="220"/>
    </location>
</feature>
<gene>
    <name evidence="2" type="ORF">SAMN05443668_107426</name>
</gene>
<reference evidence="2 3" key="1">
    <citation type="submission" date="2016-11" db="EMBL/GenBank/DDBJ databases">
        <authorList>
            <person name="Jaros S."/>
            <person name="Januszkiewicz K."/>
            <person name="Wedrychowicz H."/>
        </authorList>
    </citation>
    <scope>NUCLEOTIDE SEQUENCE [LARGE SCALE GENOMIC DNA]</scope>
    <source>
        <strain evidence="2 3">DSM 46144</strain>
    </source>
</reference>
<dbReference type="GO" id="GO:0016491">
    <property type="term" value="F:oxidoreductase activity"/>
    <property type="evidence" value="ECO:0007669"/>
    <property type="project" value="InterPro"/>
</dbReference>
<dbReference type="EMBL" id="FRCS01000007">
    <property type="protein sequence ID" value="SHN75969.1"/>
    <property type="molecule type" value="Genomic_DNA"/>
</dbReference>
<evidence type="ECO:0000313" key="3">
    <source>
        <dbReference type="Proteomes" id="UP000184440"/>
    </source>
</evidence>
<name>A0A1M7TZ26_9ACTN</name>
<dbReference type="InterPro" id="IPR050627">
    <property type="entry name" value="Nitroreductase/BluB"/>
</dbReference>
<sequence length="343" mass="36811">MNGSRVCDLDTTRFADLVALGTRAPSLHNTQPWRFRWDRDAVEILADPDPARALPVTDPSGWGVRIALGAAAYNVRLGYALLGWRAEVEPFPGSDVILRVHPEAEHVATPAERELAAAIPRRHTNRRPYLEVAVPADTLRALVDAAGAEACRLTVLDPRAAGEAFALIRAADEDLEQRPGYAAERRAWTRGSAAGARGSDAAARGSAARGSAAPDPVDGVLADRLAGRPHLDERLRRRDFGGGAARPYESDPCLAVLTTSGDSRYDELRAGQALQHVLLRATASGLTASLYSQPIEVASVRTRLSALCGGGTPQMVVRVGYGLAHSPTPRRPVHEVVLRDFRP</sequence>
<dbReference type="RefSeq" id="WP_218617744.1">
    <property type="nucleotide sequence ID" value="NZ_FRCS01000007.1"/>
</dbReference>
<keyword evidence="3" id="KW-1185">Reference proteome</keyword>
<dbReference type="PANTHER" id="PTHR23026:SF123">
    <property type="entry name" value="NAD(P)H NITROREDUCTASE RV3131-RELATED"/>
    <property type="match status" value="1"/>
</dbReference>
<feature type="compositionally biased region" description="Low complexity" evidence="1">
    <location>
        <begin position="189"/>
        <end position="213"/>
    </location>
</feature>